<comment type="caution">
    <text evidence="9">The sequence shown here is derived from an EMBL/GenBank/DDBJ whole genome shotgun (WGS) entry which is preliminary data.</text>
</comment>
<evidence type="ECO:0000256" key="5">
    <source>
        <dbReference type="ARBA" id="ARBA00023211"/>
    </source>
</evidence>
<evidence type="ECO:0000256" key="4">
    <source>
        <dbReference type="ARBA" id="ARBA00023027"/>
    </source>
</evidence>
<evidence type="ECO:0000256" key="3">
    <source>
        <dbReference type="ARBA" id="ARBA00022801"/>
    </source>
</evidence>
<evidence type="ECO:0000256" key="2">
    <source>
        <dbReference type="ARBA" id="ARBA00022723"/>
    </source>
</evidence>
<comment type="similarity">
    <text evidence="1 7">Belongs to the glycosyl hydrolase 4 family.</text>
</comment>
<dbReference type="PANTHER" id="PTHR32092:SF5">
    <property type="entry name" value="6-PHOSPHO-BETA-GLUCOSIDASE"/>
    <property type="match status" value="1"/>
</dbReference>
<dbReference type="InterPro" id="IPR022616">
    <property type="entry name" value="Glyco_hydro_4_C"/>
</dbReference>
<keyword evidence="5" id="KW-0464">Manganese</keyword>
<comment type="cofactor">
    <cofactor evidence="7">
        <name>NAD(+)</name>
        <dbReference type="ChEBI" id="CHEBI:57540"/>
    </cofactor>
    <text evidence="7">Binds 1 NAD(+) per subunit.</text>
</comment>
<keyword evidence="2" id="KW-0479">Metal-binding</keyword>
<evidence type="ECO:0000256" key="7">
    <source>
        <dbReference type="RuleBase" id="RU361152"/>
    </source>
</evidence>
<keyword evidence="10" id="KW-1185">Reference proteome</keyword>
<dbReference type="Gene3D" id="3.90.110.10">
    <property type="entry name" value="Lactate dehydrogenase/glycoside hydrolase, family 4, C-terminal"/>
    <property type="match status" value="1"/>
</dbReference>
<sequence>MRLTILGGGGFRVPLVVRALRAPAARGLVDEVVLHDVDPQRLRAIANVVAELPGGMAGEGPVVGGTTSLDVALRGADVVFSAIRVGSAAGRVADERVALDLGVLGQETTGAGGVAYALRTLPVAVDVARRVAELAPSAWVVNFTNPAGMVTRAMGEVLGEKVIGICDSPSGLVRRAALAAGLDPAATVLPDYVGLNHLGWLRGLWSDGVDHLPALLADDGRLATFEEGRLFGPSLPRLLGALPNEYLHYYYYARESVAATRAAVATRGETLAAAQAELYPALAASPSGALERWEAARRAREEGYLAEARPAGEARDEADLAGGGYEQVALAVMRAVLTGEPAELILNVRNGSALPQLSPDAVVEVPCTVDGTGAHPHTMRALDAHQLGLVLALGAVEDATVAAATTGSRSAALRALTVHPLVDSARVAEQLLDGYVAAHPELAALLVQR</sequence>
<evidence type="ECO:0000313" key="9">
    <source>
        <dbReference type="EMBL" id="MFC6006510.1"/>
    </source>
</evidence>
<dbReference type="InterPro" id="IPR036291">
    <property type="entry name" value="NAD(P)-bd_dom_sf"/>
</dbReference>
<evidence type="ECO:0000259" key="8">
    <source>
        <dbReference type="Pfam" id="PF11975"/>
    </source>
</evidence>
<proteinExistence type="inferred from homology"/>
<dbReference type="InterPro" id="IPR019802">
    <property type="entry name" value="GlycHydrolase_4_CS"/>
</dbReference>
<name>A0ABW1JC06_9ACTN</name>
<gene>
    <name evidence="9" type="ORF">ACFQDO_05135</name>
</gene>
<dbReference type="SUPFAM" id="SSF56327">
    <property type="entry name" value="LDH C-terminal domain-like"/>
    <property type="match status" value="1"/>
</dbReference>
<dbReference type="Gene3D" id="3.40.50.720">
    <property type="entry name" value="NAD(P)-binding Rossmann-like Domain"/>
    <property type="match status" value="1"/>
</dbReference>
<accession>A0ABW1JC06</accession>
<keyword evidence="3 7" id="KW-0378">Hydrolase</keyword>
<evidence type="ECO:0000256" key="6">
    <source>
        <dbReference type="ARBA" id="ARBA00023295"/>
    </source>
</evidence>
<evidence type="ECO:0000256" key="1">
    <source>
        <dbReference type="ARBA" id="ARBA00010141"/>
    </source>
</evidence>
<dbReference type="PRINTS" id="PR00732">
    <property type="entry name" value="GLHYDRLASE4"/>
</dbReference>
<dbReference type="SUPFAM" id="SSF51735">
    <property type="entry name" value="NAD(P)-binding Rossmann-fold domains"/>
    <property type="match status" value="1"/>
</dbReference>
<dbReference type="PANTHER" id="PTHR32092">
    <property type="entry name" value="6-PHOSPHO-BETA-GLUCOSIDASE-RELATED"/>
    <property type="match status" value="1"/>
</dbReference>
<reference evidence="10" key="1">
    <citation type="journal article" date="2019" name="Int. J. Syst. Evol. Microbiol.">
        <title>The Global Catalogue of Microorganisms (GCM) 10K type strain sequencing project: providing services to taxonomists for standard genome sequencing and annotation.</title>
        <authorList>
            <consortium name="The Broad Institute Genomics Platform"/>
            <consortium name="The Broad Institute Genome Sequencing Center for Infectious Disease"/>
            <person name="Wu L."/>
            <person name="Ma J."/>
        </authorList>
    </citation>
    <scope>NUCLEOTIDE SEQUENCE [LARGE SCALE GENOMIC DNA]</scope>
    <source>
        <strain evidence="10">KACC 14249</strain>
    </source>
</reference>
<dbReference type="InterPro" id="IPR015955">
    <property type="entry name" value="Lactate_DH/Glyco_Ohase_4_C"/>
</dbReference>
<protein>
    <submittedName>
        <fullName evidence="9">6-phospho-beta-glucosidase</fullName>
    </submittedName>
</protein>
<keyword evidence="4 7" id="KW-0520">NAD</keyword>
<dbReference type="Pfam" id="PF02056">
    <property type="entry name" value="Glyco_hydro_4"/>
    <property type="match status" value="1"/>
</dbReference>
<dbReference type="EMBL" id="JBHSRD010000003">
    <property type="protein sequence ID" value="MFC6006510.1"/>
    <property type="molecule type" value="Genomic_DNA"/>
</dbReference>
<dbReference type="Pfam" id="PF11975">
    <property type="entry name" value="Glyco_hydro_4C"/>
    <property type="match status" value="1"/>
</dbReference>
<dbReference type="PROSITE" id="PS01324">
    <property type="entry name" value="GLYCOSYL_HYDROL_F4"/>
    <property type="match status" value="1"/>
</dbReference>
<evidence type="ECO:0000313" key="10">
    <source>
        <dbReference type="Proteomes" id="UP001596189"/>
    </source>
</evidence>
<dbReference type="RefSeq" id="WP_345717996.1">
    <property type="nucleotide sequence ID" value="NZ_BAABFP010000008.1"/>
</dbReference>
<dbReference type="Proteomes" id="UP001596189">
    <property type="component" value="Unassembled WGS sequence"/>
</dbReference>
<feature type="domain" description="Glycosyl hydrolase family 4 C-terminal" evidence="8">
    <location>
        <begin position="192"/>
        <end position="422"/>
    </location>
</feature>
<keyword evidence="6 7" id="KW-0326">Glycosidase</keyword>
<dbReference type="InterPro" id="IPR001088">
    <property type="entry name" value="Glyco_hydro_4"/>
</dbReference>
<organism evidence="9 10">
    <name type="scientific">Angustibacter luteus</name>
    <dbReference type="NCBI Taxonomy" id="658456"/>
    <lineage>
        <taxon>Bacteria</taxon>
        <taxon>Bacillati</taxon>
        <taxon>Actinomycetota</taxon>
        <taxon>Actinomycetes</taxon>
        <taxon>Kineosporiales</taxon>
        <taxon>Kineosporiaceae</taxon>
    </lineage>
</organism>